<reference evidence="3 4" key="2">
    <citation type="submission" date="2018-02" db="EMBL/GenBank/DDBJ databases">
        <title>Subsurface microbial communities from deep shales in Ohio and West Virginia, USA.</title>
        <authorList>
            <person name="Wrighton K."/>
        </authorList>
    </citation>
    <scope>NUCLEOTIDE SEQUENCE [LARGE SCALE GENOMIC DNA]</scope>
    <source>
        <strain evidence="3 4">UTICA-S1B9</strain>
    </source>
</reference>
<dbReference type="EMBL" id="PTIT01000056">
    <property type="protein sequence ID" value="PPK49341.1"/>
    <property type="molecule type" value="Genomic_DNA"/>
</dbReference>
<feature type="transmembrane region" description="Helical" evidence="1">
    <location>
        <begin position="12"/>
        <end position="28"/>
    </location>
</feature>
<keyword evidence="1" id="KW-0812">Transmembrane</keyword>
<dbReference type="RefSeq" id="WP_104417626.1">
    <property type="nucleotide sequence ID" value="NZ_PTIT01000056.1"/>
</dbReference>
<protein>
    <submittedName>
        <fullName evidence="3">Uncharacterized protein</fullName>
    </submittedName>
</protein>
<gene>
    <name evidence="3" type="ORF">B0H24_10624</name>
    <name evidence="2" type="ORF">BY455_1564</name>
</gene>
<evidence type="ECO:0000313" key="5">
    <source>
        <dbReference type="Proteomes" id="UP000239648"/>
    </source>
</evidence>
<dbReference type="Proteomes" id="UP000239446">
    <property type="component" value="Unassembled WGS sequence"/>
</dbReference>
<evidence type="ECO:0000313" key="4">
    <source>
        <dbReference type="Proteomes" id="UP000239446"/>
    </source>
</evidence>
<evidence type="ECO:0000313" key="2">
    <source>
        <dbReference type="EMBL" id="PPK49341.1"/>
    </source>
</evidence>
<accession>A0A2S6G1V0</accession>
<reference evidence="2 5" key="1">
    <citation type="submission" date="2018-02" db="EMBL/GenBank/DDBJ databases">
        <title>Deep subsurface shale carbon reservoir microbial communities from Ohio and West Virginia, USA.</title>
        <authorList>
            <person name="Wrighton K."/>
        </authorList>
    </citation>
    <scope>NUCLEOTIDE SEQUENCE [LARGE SCALE GENOMIC DNA]</scope>
    <source>
        <strain evidence="2 5">UTICA-S1B6</strain>
    </source>
</reference>
<dbReference type="Proteomes" id="UP000239648">
    <property type="component" value="Unassembled WGS sequence"/>
</dbReference>
<evidence type="ECO:0000256" key="1">
    <source>
        <dbReference type="SAM" id="Phobius"/>
    </source>
</evidence>
<sequence length="113" mass="12709">MPDFLSFGDLVVPFYLFALIGHFSSRWYNLRKKREWERTAGESVPLYLASLIFVSAIFGATGSAVATMCVFGFFMGAATGLLSATDEWLEKIRSQRDESIQALKSEQSDKPRE</sequence>
<keyword evidence="1" id="KW-0472">Membrane</keyword>
<feature type="transmembrane region" description="Helical" evidence="1">
    <location>
        <begin position="40"/>
        <end position="58"/>
    </location>
</feature>
<organism evidence="3 4">
    <name type="scientific">Marinobacter persicus</name>
    <dbReference type="NCBI Taxonomy" id="930118"/>
    <lineage>
        <taxon>Bacteria</taxon>
        <taxon>Pseudomonadati</taxon>
        <taxon>Pseudomonadota</taxon>
        <taxon>Gammaproteobacteria</taxon>
        <taxon>Pseudomonadales</taxon>
        <taxon>Marinobacteraceae</taxon>
        <taxon>Marinobacter</taxon>
    </lineage>
</organism>
<name>A0A2S6G1V0_9GAMM</name>
<keyword evidence="5" id="KW-1185">Reference proteome</keyword>
<evidence type="ECO:0000313" key="3">
    <source>
        <dbReference type="EMBL" id="PPK50752.1"/>
    </source>
</evidence>
<keyword evidence="1" id="KW-1133">Transmembrane helix</keyword>
<dbReference type="AlphaFoldDB" id="A0A2S6G1V0"/>
<proteinExistence type="predicted"/>
<comment type="caution">
    <text evidence="3">The sequence shown here is derived from an EMBL/GenBank/DDBJ whole genome shotgun (WGS) entry which is preliminary data.</text>
</comment>
<dbReference type="EMBL" id="PTIU01000062">
    <property type="protein sequence ID" value="PPK50752.1"/>
    <property type="molecule type" value="Genomic_DNA"/>
</dbReference>